<dbReference type="Pfam" id="PF01061">
    <property type="entry name" value="ABC2_membrane"/>
    <property type="match status" value="1"/>
</dbReference>
<dbReference type="PANTHER" id="PTHR48041:SF26">
    <property type="entry name" value="FI22810P1"/>
    <property type="match status" value="1"/>
</dbReference>
<reference evidence="8" key="2">
    <citation type="submission" date="2017-10" db="EMBL/GenBank/DDBJ databases">
        <title>Ladona fulva Genome sequencing and assembly.</title>
        <authorList>
            <person name="Murali S."/>
            <person name="Richards S."/>
            <person name="Bandaranaike D."/>
            <person name="Bellair M."/>
            <person name="Blankenburg K."/>
            <person name="Chao H."/>
            <person name="Dinh H."/>
            <person name="Doddapaneni H."/>
            <person name="Dugan-Rocha S."/>
            <person name="Elkadiri S."/>
            <person name="Gnanaolivu R."/>
            <person name="Hernandez B."/>
            <person name="Skinner E."/>
            <person name="Javaid M."/>
            <person name="Lee S."/>
            <person name="Li M."/>
            <person name="Ming W."/>
            <person name="Munidasa M."/>
            <person name="Muniz J."/>
            <person name="Nguyen L."/>
            <person name="Hughes D."/>
            <person name="Osuji N."/>
            <person name="Pu L.-L."/>
            <person name="Puazo M."/>
            <person name="Qu C."/>
            <person name="Quiroz J."/>
            <person name="Raj R."/>
            <person name="Weissenberger G."/>
            <person name="Xin Y."/>
            <person name="Zou X."/>
            <person name="Han Y."/>
            <person name="Worley K."/>
            <person name="Muzny D."/>
            <person name="Gibbs R."/>
        </authorList>
    </citation>
    <scope>NUCLEOTIDE SEQUENCE</scope>
    <source>
        <strain evidence="8">Sampled in the wild</strain>
    </source>
</reference>
<accession>A0A8K0P0N2</accession>
<name>A0A8K0P0N2_LADFU</name>
<keyword evidence="4 6" id="KW-1133">Transmembrane helix</keyword>
<dbReference type="AlphaFoldDB" id="A0A8K0P0N2"/>
<keyword evidence="5 6" id="KW-0472">Membrane</keyword>
<evidence type="ECO:0000313" key="8">
    <source>
        <dbReference type="EMBL" id="KAG8231350.1"/>
    </source>
</evidence>
<dbReference type="InterPro" id="IPR013525">
    <property type="entry name" value="ABC2_TM"/>
</dbReference>
<sequence length="359" mass="40545">MACGEYGDVTPRMIEGTDNGKSIRWFKNPRAMSITTLRRESIAKTNEALSRMGVSRHSLAPVEPVLSTICGNRANVVHVRQETSQLNQLRVLLKRGFLKSGRDMTLTHMRTLSNVVVGLMLGLLYFGSGQDGSRVLDNYNLLFSILVHHMITSMMLTILTFPMEMSILLKEHFNRWYSLKSYYVAITITDLPVATIGCVVFTALVYFMSAQPAEVVRFSMFAGISLLVVFVAQSFGLMIGAVFSVVNGTFLGPVLSIPMMMFAGFGVAIRDMPEYLRWGSYISYLRYGLDGYVVAIYNNRATLDCDKRYCHYRYPQKFLREVDMEGGDFLTDVLALTAILIILRIAAYALLRWKIFSER</sequence>
<protein>
    <recommendedName>
        <fullName evidence="7">ABC-2 type transporter transmembrane domain-containing protein</fullName>
    </recommendedName>
</protein>
<reference evidence="8" key="1">
    <citation type="submission" date="2013-04" db="EMBL/GenBank/DDBJ databases">
        <authorList>
            <person name="Qu J."/>
            <person name="Murali S.C."/>
            <person name="Bandaranaike D."/>
            <person name="Bellair M."/>
            <person name="Blankenburg K."/>
            <person name="Chao H."/>
            <person name="Dinh H."/>
            <person name="Doddapaneni H."/>
            <person name="Downs B."/>
            <person name="Dugan-Rocha S."/>
            <person name="Elkadiri S."/>
            <person name="Gnanaolivu R.D."/>
            <person name="Hernandez B."/>
            <person name="Javaid M."/>
            <person name="Jayaseelan J.C."/>
            <person name="Lee S."/>
            <person name="Li M."/>
            <person name="Ming W."/>
            <person name="Munidasa M."/>
            <person name="Muniz J."/>
            <person name="Nguyen L."/>
            <person name="Ongeri F."/>
            <person name="Osuji N."/>
            <person name="Pu L.-L."/>
            <person name="Puazo M."/>
            <person name="Qu C."/>
            <person name="Quiroz J."/>
            <person name="Raj R."/>
            <person name="Weissenberger G."/>
            <person name="Xin Y."/>
            <person name="Zou X."/>
            <person name="Han Y."/>
            <person name="Richards S."/>
            <person name="Worley K."/>
            <person name="Muzny D."/>
            <person name="Gibbs R."/>
        </authorList>
    </citation>
    <scope>NUCLEOTIDE SEQUENCE</scope>
    <source>
        <strain evidence="8">Sampled in the wild</strain>
    </source>
</reference>
<feature type="transmembrane region" description="Helical" evidence="6">
    <location>
        <begin position="250"/>
        <end position="269"/>
    </location>
</feature>
<dbReference type="PANTHER" id="PTHR48041">
    <property type="entry name" value="ABC TRANSPORTER G FAMILY MEMBER 28"/>
    <property type="match status" value="1"/>
</dbReference>
<keyword evidence="3 6" id="KW-0812">Transmembrane</keyword>
<dbReference type="InterPro" id="IPR050352">
    <property type="entry name" value="ABCG_transporters"/>
</dbReference>
<dbReference type="OrthoDB" id="66620at2759"/>
<comment type="subcellular location">
    <subcellularLocation>
        <location evidence="1">Membrane</location>
        <topology evidence="1">Multi-pass membrane protein</topology>
    </subcellularLocation>
</comment>
<feature type="domain" description="ABC-2 type transporter transmembrane" evidence="7">
    <location>
        <begin position="88"/>
        <end position="296"/>
    </location>
</feature>
<evidence type="ECO:0000256" key="1">
    <source>
        <dbReference type="ARBA" id="ARBA00004141"/>
    </source>
</evidence>
<dbReference type="EMBL" id="KZ308551">
    <property type="protein sequence ID" value="KAG8231350.1"/>
    <property type="molecule type" value="Genomic_DNA"/>
</dbReference>
<feature type="transmembrane region" description="Helical" evidence="6">
    <location>
        <begin position="139"/>
        <end position="161"/>
    </location>
</feature>
<evidence type="ECO:0000256" key="2">
    <source>
        <dbReference type="ARBA" id="ARBA00022448"/>
    </source>
</evidence>
<feature type="transmembrane region" description="Helical" evidence="6">
    <location>
        <begin position="333"/>
        <end position="351"/>
    </location>
</feature>
<keyword evidence="9" id="KW-1185">Reference proteome</keyword>
<gene>
    <name evidence="8" type="ORF">J437_LFUL012260</name>
</gene>
<comment type="caution">
    <text evidence="8">The sequence shown here is derived from an EMBL/GenBank/DDBJ whole genome shotgun (WGS) entry which is preliminary data.</text>
</comment>
<evidence type="ECO:0000256" key="3">
    <source>
        <dbReference type="ARBA" id="ARBA00022692"/>
    </source>
</evidence>
<evidence type="ECO:0000256" key="6">
    <source>
        <dbReference type="SAM" id="Phobius"/>
    </source>
</evidence>
<proteinExistence type="predicted"/>
<feature type="transmembrane region" description="Helical" evidence="6">
    <location>
        <begin position="109"/>
        <end position="127"/>
    </location>
</feature>
<keyword evidence="2" id="KW-0813">Transport</keyword>
<dbReference type="GO" id="GO:0140359">
    <property type="term" value="F:ABC-type transporter activity"/>
    <property type="evidence" value="ECO:0007669"/>
    <property type="project" value="InterPro"/>
</dbReference>
<evidence type="ECO:0000256" key="4">
    <source>
        <dbReference type="ARBA" id="ARBA00022989"/>
    </source>
</evidence>
<evidence type="ECO:0000313" key="9">
    <source>
        <dbReference type="Proteomes" id="UP000792457"/>
    </source>
</evidence>
<feature type="transmembrane region" description="Helical" evidence="6">
    <location>
        <begin position="220"/>
        <end position="243"/>
    </location>
</feature>
<evidence type="ECO:0000259" key="7">
    <source>
        <dbReference type="Pfam" id="PF01061"/>
    </source>
</evidence>
<feature type="transmembrane region" description="Helical" evidence="6">
    <location>
        <begin position="182"/>
        <end position="208"/>
    </location>
</feature>
<evidence type="ECO:0000256" key="5">
    <source>
        <dbReference type="ARBA" id="ARBA00023136"/>
    </source>
</evidence>
<dbReference type="GO" id="GO:0005886">
    <property type="term" value="C:plasma membrane"/>
    <property type="evidence" value="ECO:0007669"/>
    <property type="project" value="TreeGrafter"/>
</dbReference>
<organism evidence="8 9">
    <name type="scientific">Ladona fulva</name>
    <name type="common">Scarce chaser dragonfly</name>
    <name type="synonym">Libellula fulva</name>
    <dbReference type="NCBI Taxonomy" id="123851"/>
    <lineage>
        <taxon>Eukaryota</taxon>
        <taxon>Metazoa</taxon>
        <taxon>Ecdysozoa</taxon>
        <taxon>Arthropoda</taxon>
        <taxon>Hexapoda</taxon>
        <taxon>Insecta</taxon>
        <taxon>Pterygota</taxon>
        <taxon>Palaeoptera</taxon>
        <taxon>Odonata</taxon>
        <taxon>Epiprocta</taxon>
        <taxon>Anisoptera</taxon>
        <taxon>Libelluloidea</taxon>
        <taxon>Libellulidae</taxon>
        <taxon>Ladona</taxon>
    </lineage>
</organism>
<dbReference type="Proteomes" id="UP000792457">
    <property type="component" value="Unassembled WGS sequence"/>
</dbReference>